<comment type="caution">
    <text evidence="2">The sequence shown here is derived from an EMBL/GenBank/DDBJ whole genome shotgun (WGS) entry which is preliminary data.</text>
</comment>
<evidence type="ECO:0000313" key="2">
    <source>
        <dbReference type="EMBL" id="CVK93919.1"/>
    </source>
</evidence>
<dbReference type="RefSeq" id="XP_041682528.1">
    <property type="nucleotide sequence ID" value="XM_041832023.1"/>
</dbReference>
<protein>
    <submittedName>
        <fullName evidence="2">Uncharacterized protein</fullName>
    </submittedName>
</protein>
<feature type="region of interest" description="Disordered" evidence="1">
    <location>
        <begin position="33"/>
        <end position="65"/>
    </location>
</feature>
<keyword evidence="3" id="KW-1185">Reference proteome</keyword>
<evidence type="ECO:0000313" key="3">
    <source>
        <dbReference type="Proteomes" id="UP000184255"/>
    </source>
</evidence>
<dbReference type="AlphaFoldDB" id="A0A1L7T7K7"/>
<reference evidence="3" key="1">
    <citation type="journal article" date="2016" name="Genome Biol. Evol.">
        <title>Comparative 'omics' of the Fusarium fujikuroi species complex highlights differences in genetic potential and metabolite synthesis.</title>
        <authorList>
            <person name="Niehaus E.-M."/>
            <person name="Muensterkoetter M."/>
            <person name="Proctor R.H."/>
            <person name="Brown D.W."/>
            <person name="Sharon A."/>
            <person name="Idan Y."/>
            <person name="Oren-Young L."/>
            <person name="Sieber C.M."/>
            <person name="Novak O."/>
            <person name="Pencik A."/>
            <person name="Tarkowska D."/>
            <person name="Hromadova K."/>
            <person name="Freeman S."/>
            <person name="Maymon M."/>
            <person name="Elazar M."/>
            <person name="Youssef S.A."/>
            <person name="El-Shabrawy E.S.M."/>
            <person name="Shalaby A.B.A."/>
            <person name="Houterman P."/>
            <person name="Brock N.L."/>
            <person name="Burkhardt I."/>
            <person name="Tsavkelova E.A."/>
            <person name="Dickschat J.S."/>
            <person name="Galuszka P."/>
            <person name="Gueldener U."/>
            <person name="Tudzynski B."/>
        </authorList>
    </citation>
    <scope>NUCLEOTIDE SEQUENCE [LARGE SCALE GENOMIC DNA]</scope>
    <source>
        <strain evidence="3">MRC7560</strain>
    </source>
</reference>
<proteinExistence type="predicted"/>
<sequence length="65" mass="6942">MPSSGLGPWGGENLKPTLVDGRRHDGTEEVVQHVHAGESTTNGNEINRWSKHVGLNGSDGPRLAK</sequence>
<dbReference type="VEuPathDB" id="FungiDB:FMAN_03232"/>
<dbReference type="Proteomes" id="UP000184255">
    <property type="component" value="Unassembled WGS sequence"/>
</dbReference>
<dbReference type="GeneID" id="65082503"/>
<gene>
    <name evidence="2" type="ORF">FMAN_03232</name>
</gene>
<feature type="region of interest" description="Disordered" evidence="1">
    <location>
        <begin position="1"/>
        <end position="20"/>
    </location>
</feature>
<name>A0A1L7T7K7_FUSMA</name>
<dbReference type="EMBL" id="FCQH01000006">
    <property type="protein sequence ID" value="CVK93919.1"/>
    <property type="molecule type" value="Genomic_DNA"/>
</dbReference>
<organism evidence="2 3">
    <name type="scientific">Fusarium mangiferae</name>
    <name type="common">Mango malformation disease fungus</name>
    <dbReference type="NCBI Taxonomy" id="192010"/>
    <lineage>
        <taxon>Eukaryota</taxon>
        <taxon>Fungi</taxon>
        <taxon>Dikarya</taxon>
        <taxon>Ascomycota</taxon>
        <taxon>Pezizomycotina</taxon>
        <taxon>Sordariomycetes</taxon>
        <taxon>Hypocreomycetidae</taxon>
        <taxon>Hypocreales</taxon>
        <taxon>Nectriaceae</taxon>
        <taxon>Fusarium</taxon>
        <taxon>Fusarium fujikuroi species complex</taxon>
    </lineage>
</organism>
<accession>A0A1L7T7K7</accession>
<evidence type="ECO:0000256" key="1">
    <source>
        <dbReference type="SAM" id="MobiDB-lite"/>
    </source>
</evidence>
<feature type="compositionally biased region" description="Polar residues" evidence="1">
    <location>
        <begin position="38"/>
        <end position="47"/>
    </location>
</feature>